<evidence type="ECO:0000256" key="4">
    <source>
        <dbReference type="ARBA" id="ARBA00023136"/>
    </source>
</evidence>
<evidence type="ECO:0000313" key="6">
    <source>
        <dbReference type="EMBL" id="SDY97277.1"/>
    </source>
</evidence>
<dbReference type="AlphaFoldDB" id="A0A1H3P854"/>
<feature type="transmembrane region" description="Helical" evidence="5">
    <location>
        <begin position="203"/>
        <end position="224"/>
    </location>
</feature>
<feature type="transmembrane region" description="Helical" evidence="5">
    <location>
        <begin position="173"/>
        <end position="197"/>
    </location>
</feature>
<keyword evidence="7" id="KW-1185">Reference proteome</keyword>
<keyword evidence="4 5" id="KW-0472">Membrane</keyword>
<dbReference type="InterPro" id="IPR003689">
    <property type="entry name" value="ZIP"/>
</dbReference>
<accession>A0A1H3P854</accession>
<evidence type="ECO:0000256" key="5">
    <source>
        <dbReference type="SAM" id="Phobius"/>
    </source>
</evidence>
<feature type="transmembrane region" description="Helical" evidence="5">
    <location>
        <begin position="41"/>
        <end position="59"/>
    </location>
</feature>
<proteinExistence type="predicted"/>
<feature type="transmembrane region" description="Helical" evidence="5">
    <location>
        <begin position="6"/>
        <end position="29"/>
    </location>
</feature>
<dbReference type="GO" id="GO:0005385">
    <property type="term" value="F:zinc ion transmembrane transporter activity"/>
    <property type="evidence" value="ECO:0007669"/>
    <property type="project" value="TreeGrafter"/>
</dbReference>
<protein>
    <submittedName>
        <fullName evidence="6">Zinc and cadmium transporter</fullName>
    </submittedName>
</protein>
<sequence length="257" mass="27453">MDIFTIFATLIACLLVVSVAACSAFVLYIKDSRLKVWMPRLIAGAVGVLLGDAFLHLLPDAMALSKNTGTVFIWALTGMLCFYGIEQYLHWRHDHSMAMRTVHSPSAASFAKMNLLGDGIHNFIDGVLIAASFLADPMLGITTTLAIMVHEIPQEISDIAVLIQGGYAKKQAVILNMLCASACIAGAMATLLAAHVMTLSLSALLATAAGGFIYIATTDLMPLLRQSRMKLALPVHAAATAAGVFSMQALLWLEAFI</sequence>
<dbReference type="OrthoDB" id="9806593at2"/>
<dbReference type="EMBL" id="FNOY01000090">
    <property type="protein sequence ID" value="SDY97277.1"/>
    <property type="molecule type" value="Genomic_DNA"/>
</dbReference>
<keyword evidence="2 5" id="KW-0812">Transmembrane</keyword>
<gene>
    <name evidence="6" type="ORF">SAMN05421881_10906</name>
</gene>
<dbReference type="RefSeq" id="WP_090415766.1">
    <property type="nucleotide sequence ID" value="NZ_FNOY01000090.1"/>
</dbReference>
<comment type="subcellular location">
    <subcellularLocation>
        <location evidence="1">Membrane</location>
        <topology evidence="1">Multi-pass membrane protein</topology>
    </subcellularLocation>
</comment>
<keyword evidence="3 5" id="KW-1133">Transmembrane helix</keyword>
<evidence type="ECO:0000256" key="1">
    <source>
        <dbReference type="ARBA" id="ARBA00004141"/>
    </source>
</evidence>
<dbReference type="STRING" id="44576.SAMN05421881_10906"/>
<feature type="transmembrane region" description="Helical" evidence="5">
    <location>
        <begin position="71"/>
        <end position="91"/>
    </location>
</feature>
<evidence type="ECO:0000256" key="3">
    <source>
        <dbReference type="ARBA" id="ARBA00022989"/>
    </source>
</evidence>
<dbReference type="GO" id="GO:0016020">
    <property type="term" value="C:membrane"/>
    <property type="evidence" value="ECO:0007669"/>
    <property type="project" value="UniProtKB-SubCell"/>
</dbReference>
<dbReference type="Proteomes" id="UP000198640">
    <property type="component" value="Unassembled WGS sequence"/>
</dbReference>
<evidence type="ECO:0000256" key="2">
    <source>
        <dbReference type="ARBA" id="ARBA00022692"/>
    </source>
</evidence>
<dbReference type="PANTHER" id="PTHR16950:SF16">
    <property type="entry name" value="ZINC TRANSPORTER ZIP13"/>
    <property type="match status" value="1"/>
</dbReference>
<dbReference type="Pfam" id="PF02535">
    <property type="entry name" value="Zip"/>
    <property type="match status" value="2"/>
</dbReference>
<name>A0A1H3P854_9PROT</name>
<organism evidence="6 7">
    <name type="scientific">Nitrosomonas halophila</name>
    <dbReference type="NCBI Taxonomy" id="44576"/>
    <lineage>
        <taxon>Bacteria</taxon>
        <taxon>Pseudomonadati</taxon>
        <taxon>Pseudomonadota</taxon>
        <taxon>Betaproteobacteria</taxon>
        <taxon>Nitrosomonadales</taxon>
        <taxon>Nitrosomonadaceae</taxon>
        <taxon>Nitrosomonas</taxon>
    </lineage>
</organism>
<feature type="transmembrane region" description="Helical" evidence="5">
    <location>
        <begin position="231"/>
        <end position="253"/>
    </location>
</feature>
<dbReference type="PANTHER" id="PTHR16950">
    <property type="entry name" value="ZINC TRANSPORTER SLC39A7 HISTIDINE-RICH MEMBRANE PROTEIN KE4"/>
    <property type="match status" value="1"/>
</dbReference>
<dbReference type="GO" id="GO:0006882">
    <property type="term" value="P:intracellular zinc ion homeostasis"/>
    <property type="evidence" value="ECO:0007669"/>
    <property type="project" value="TreeGrafter"/>
</dbReference>
<reference evidence="6 7" key="1">
    <citation type="submission" date="2016-10" db="EMBL/GenBank/DDBJ databases">
        <authorList>
            <person name="de Groot N.N."/>
        </authorList>
    </citation>
    <scope>NUCLEOTIDE SEQUENCE [LARGE SCALE GENOMIC DNA]</scope>
    <source>
        <strain evidence="6 7">Nm1</strain>
    </source>
</reference>
<evidence type="ECO:0000313" key="7">
    <source>
        <dbReference type="Proteomes" id="UP000198640"/>
    </source>
</evidence>